<sequence>MSEQVVQARYRELLKQVEQWAQGFGGRLVLGEPVAEDDLALLPELLGVPPSEGGDVLAPGLKEFWRVCASARVEVLRAEDGEAPEWTALPADFRVYSPDEVLESTRWVRIPAGVAIGNRPITTEHLVPIAAAHRLPRDVQWCIAPSSGGQERPAFVRNHMDELGWARFQDTRRFVWEEARTASGPVFDTFLDWLESYVANVRALPPEDLYPDGVTPP</sequence>
<accession>A0ABX7NNF3</accession>
<protein>
    <submittedName>
        <fullName evidence="1">Uncharacterized protein</fullName>
    </submittedName>
</protein>
<evidence type="ECO:0000313" key="2">
    <source>
        <dbReference type="Proteomes" id="UP000663090"/>
    </source>
</evidence>
<dbReference type="Proteomes" id="UP000663090">
    <property type="component" value="Chromosome"/>
</dbReference>
<gene>
    <name evidence="1" type="ORF">JY572_17630</name>
</gene>
<name>A0ABX7NNF3_9BACT</name>
<reference evidence="1 2" key="1">
    <citation type="submission" date="2021-02" db="EMBL/GenBank/DDBJ databases">
        <title>De Novo genome assembly of isolated myxobacteria.</title>
        <authorList>
            <person name="Stevens D.C."/>
        </authorList>
    </citation>
    <scope>NUCLEOTIDE SEQUENCE [LARGE SCALE GENOMIC DNA]</scope>
    <source>
        <strain evidence="1 2">SCHIC003</strain>
    </source>
</reference>
<organism evidence="1 2">
    <name type="scientific">Myxococcus landrumensis</name>
    <dbReference type="NCBI Taxonomy" id="2813577"/>
    <lineage>
        <taxon>Bacteria</taxon>
        <taxon>Pseudomonadati</taxon>
        <taxon>Myxococcota</taxon>
        <taxon>Myxococcia</taxon>
        <taxon>Myxococcales</taxon>
        <taxon>Cystobacterineae</taxon>
        <taxon>Myxococcaceae</taxon>
        <taxon>Myxococcus</taxon>
    </lineage>
</organism>
<evidence type="ECO:0000313" key="1">
    <source>
        <dbReference type="EMBL" id="QSQ17738.1"/>
    </source>
</evidence>
<proteinExistence type="predicted"/>
<dbReference type="EMBL" id="CP071091">
    <property type="protein sequence ID" value="QSQ17738.1"/>
    <property type="molecule type" value="Genomic_DNA"/>
</dbReference>
<dbReference type="RefSeq" id="WP_206719357.1">
    <property type="nucleotide sequence ID" value="NZ_CP071091.1"/>
</dbReference>
<keyword evidence="2" id="KW-1185">Reference proteome</keyword>